<dbReference type="Proteomes" id="UP000291286">
    <property type="component" value="Unassembled WGS sequence"/>
</dbReference>
<gene>
    <name evidence="4" type="ORF">EA656_09440</name>
    <name evidence="3" type="ORF">EA661_14320</name>
</gene>
<keyword evidence="1" id="KW-1133">Transmembrane helix</keyword>
<dbReference type="InterPro" id="IPR025746">
    <property type="entry name" value="PilX_N_dom"/>
</dbReference>
<keyword evidence="1" id="KW-0472">Membrane</keyword>
<dbReference type="AlphaFoldDB" id="A0A4Q8LE53"/>
<evidence type="ECO:0000313" key="4">
    <source>
        <dbReference type="EMBL" id="TAA35881.1"/>
    </source>
</evidence>
<protein>
    <submittedName>
        <fullName evidence="3">Fimbrial protein</fullName>
    </submittedName>
</protein>
<dbReference type="EMBL" id="SHMF01000002">
    <property type="protein sequence ID" value="TAA35881.1"/>
    <property type="molecule type" value="Genomic_DNA"/>
</dbReference>
<accession>A0A4Q8LVE4</accession>
<name>A0A4Q8LE53_9GAMM</name>
<accession>A0A4Q8LE53</accession>
<feature type="transmembrane region" description="Helical" evidence="1">
    <location>
        <begin position="20"/>
        <end position="39"/>
    </location>
</feature>
<dbReference type="Proteomes" id="UP000292087">
    <property type="component" value="Unassembled WGS sequence"/>
</dbReference>
<evidence type="ECO:0000313" key="5">
    <source>
        <dbReference type="Proteomes" id="UP000291286"/>
    </source>
</evidence>
<keyword evidence="1" id="KW-0812">Transmembrane</keyword>
<feature type="domain" description="Type 4 fimbrial biogenesis protein PilX N-terminal" evidence="2">
    <location>
        <begin position="17"/>
        <end position="66"/>
    </location>
</feature>
<dbReference type="Pfam" id="PF14341">
    <property type="entry name" value="PilX_N"/>
    <property type="match status" value="1"/>
</dbReference>
<organism evidence="3 5">
    <name type="scientific">Pseudoxanthomonas winnipegensis</name>
    <dbReference type="NCBI Taxonomy" id="2480810"/>
    <lineage>
        <taxon>Bacteria</taxon>
        <taxon>Pseudomonadati</taxon>
        <taxon>Pseudomonadota</taxon>
        <taxon>Gammaproteobacteria</taxon>
        <taxon>Lysobacterales</taxon>
        <taxon>Lysobacteraceae</taxon>
        <taxon>Pseudoxanthomonas</taxon>
    </lineage>
</organism>
<evidence type="ECO:0000313" key="3">
    <source>
        <dbReference type="EMBL" id="TAA27314.1"/>
    </source>
</evidence>
<evidence type="ECO:0000259" key="2">
    <source>
        <dbReference type="Pfam" id="PF14341"/>
    </source>
</evidence>
<sequence length="159" mass="16754">MKRPPARATSSPPGRQSGAVLYVAMIMLILLAILGVVGMQVSTMQERMTSNFMATNLAFQNAEAQISGREAAIVSGIAYDYENCASAFDPAAWANNIASTVGSDIRTTNISICTAQCSAKAGADRELCNMYRTTAFSRDQASAADSTAAAAIDTIFIKP</sequence>
<evidence type="ECO:0000313" key="6">
    <source>
        <dbReference type="Proteomes" id="UP000292087"/>
    </source>
</evidence>
<dbReference type="EMBL" id="SHMB01000006">
    <property type="protein sequence ID" value="TAA27314.1"/>
    <property type="molecule type" value="Genomic_DNA"/>
</dbReference>
<reference evidence="5 6" key="1">
    <citation type="submission" date="2019-02" db="EMBL/GenBank/DDBJ databases">
        <title>WGS of Pseudoxanthomonas species novum from clinical isolates.</title>
        <authorList>
            <person name="Bernier A.-M."/>
            <person name="Bernard K."/>
            <person name="Vachon A."/>
        </authorList>
    </citation>
    <scope>NUCLEOTIDE SEQUENCE [LARGE SCALE GENOMIC DNA]</scope>
    <source>
        <strain evidence="4 6">NML140781</strain>
        <strain evidence="3 5">NML171202</strain>
    </source>
</reference>
<evidence type="ECO:0000256" key="1">
    <source>
        <dbReference type="SAM" id="Phobius"/>
    </source>
</evidence>
<comment type="caution">
    <text evidence="3">The sequence shown here is derived from an EMBL/GenBank/DDBJ whole genome shotgun (WGS) entry which is preliminary data.</text>
</comment>
<proteinExistence type="predicted"/>